<protein>
    <recommendedName>
        <fullName evidence="17">Cytochrome c oxidase subunit 1</fullName>
        <ecNumber evidence="17">7.1.1.9</ecNumber>
    </recommendedName>
</protein>
<feature type="transmembrane region" description="Helical" evidence="17">
    <location>
        <begin position="243"/>
        <end position="267"/>
    </location>
</feature>
<comment type="pathway">
    <text evidence="2 17">Energy metabolism; oxidative phosphorylation.</text>
</comment>
<evidence type="ECO:0000256" key="15">
    <source>
        <dbReference type="ARBA" id="ARBA00047816"/>
    </source>
</evidence>
<dbReference type="GO" id="GO:0006119">
    <property type="term" value="P:oxidative phosphorylation"/>
    <property type="evidence" value="ECO:0007669"/>
    <property type="project" value="UniProtKB-UniPathway"/>
</dbReference>
<keyword evidence="13 17" id="KW-0186">Copper</keyword>
<feature type="transmembrane region" description="Helical" evidence="17">
    <location>
        <begin position="117"/>
        <end position="139"/>
    </location>
</feature>
<dbReference type="SUPFAM" id="SSF81442">
    <property type="entry name" value="Cytochrome c oxidase subunit I-like"/>
    <property type="match status" value="1"/>
</dbReference>
<dbReference type="GO" id="GO:0004129">
    <property type="term" value="F:cytochrome-c oxidase activity"/>
    <property type="evidence" value="ECO:0007669"/>
    <property type="project" value="UniProtKB-EC"/>
</dbReference>
<dbReference type="EMBL" id="CP058627">
    <property type="protein sequence ID" value="QLG89950.1"/>
    <property type="molecule type" value="Genomic_DNA"/>
</dbReference>
<feature type="transmembrane region" description="Helical" evidence="17">
    <location>
        <begin position="196"/>
        <end position="223"/>
    </location>
</feature>
<feature type="transmembrane region" description="Helical" evidence="17">
    <location>
        <begin position="34"/>
        <end position="56"/>
    </location>
</feature>
<dbReference type="InterPro" id="IPR014241">
    <property type="entry name" value="Cyt_c_oxidase_su1_bac"/>
</dbReference>
<dbReference type="AlphaFoldDB" id="A0A7H9BMN1"/>
<dbReference type="GO" id="GO:0015990">
    <property type="term" value="P:electron transport coupled proton transport"/>
    <property type="evidence" value="ECO:0007669"/>
    <property type="project" value="InterPro"/>
</dbReference>
<feature type="transmembrane region" description="Helical" evidence="17">
    <location>
        <begin position="385"/>
        <end position="409"/>
    </location>
</feature>
<dbReference type="UniPathway" id="UPA00705"/>
<dbReference type="KEGG" id="chiz:HQ393_14005"/>
<dbReference type="InterPro" id="IPR023616">
    <property type="entry name" value="Cyt_c_oxase-like_su1_dom"/>
</dbReference>
<evidence type="ECO:0000256" key="11">
    <source>
        <dbReference type="ARBA" id="ARBA00022989"/>
    </source>
</evidence>
<evidence type="ECO:0000256" key="13">
    <source>
        <dbReference type="ARBA" id="ARBA00023008"/>
    </source>
</evidence>
<keyword evidence="5 16" id="KW-0349">Heme</keyword>
<evidence type="ECO:0000256" key="5">
    <source>
        <dbReference type="ARBA" id="ARBA00022617"/>
    </source>
</evidence>
<evidence type="ECO:0000256" key="1">
    <source>
        <dbReference type="ARBA" id="ARBA00004141"/>
    </source>
</evidence>
<keyword evidence="9" id="KW-1278">Translocase</keyword>
<evidence type="ECO:0000256" key="9">
    <source>
        <dbReference type="ARBA" id="ARBA00022967"/>
    </source>
</evidence>
<keyword evidence="6 16" id="KW-0679">Respiratory chain</keyword>
<reference evidence="19 20" key="1">
    <citation type="submission" date="2020-07" db="EMBL/GenBank/DDBJ databases">
        <title>Complete genome sequence of Chitinibacter sp. 2T18.</title>
        <authorList>
            <person name="Bae J.-W."/>
            <person name="Choi J.-W."/>
        </authorList>
    </citation>
    <scope>NUCLEOTIDE SEQUENCE [LARGE SCALE GENOMIC DNA]</scope>
    <source>
        <strain evidence="19 20">2T18</strain>
    </source>
</reference>
<evidence type="ECO:0000256" key="17">
    <source>
        <dbReference type="RuleBase" id="RU363061"/>
    </source>
</evidence>
<feature type="transmembrane region" description="Helical" evidence="17">
    <location>
        <begin position="430"/>
        <end position="449"/>
    </location>
</feature>
<dbReference type="PROSITE" id="PS50855">
    <property type="entry name" value="COX1"/>
    <property type="match status" value="1"/>
</dbReference>
<comment type="subcellular location">
    <subcellularLocation>
        <location evidence="17">Cell membrane</location>
        <topology evidence="17">Multi-pass membrane protein</topology>
    </subcellularLocation>
    <subcellularLocation>
        <location evidence="1">Membrane</location>
        <topology evidence="1">Multi-pass membrane protein</topology>
    </subcellularLocation>
</comment>
<comment type="similarity">
    <text evidence="3 16">Belongs to the heme-copper respiratory oxidase family.</text>
</comment>
<dbReference type="InterPro" id="IPR033944">
    <property type="entry name" value="Cyt_c_oxase_su1_dom"/>
</dbReference>
<dbReference type="PANTHER" id="PTHR10422">
    <property type="entry name" value="CYTOCHROME C OXIDASE SUBUNIT 1"/>
    <property type="match status" value="1"/>
</dbReference>
<dbReference type="RefSeq" id="WP_179358516.1">
    <property type="nucleotide sequence ID" value="NZ_CP058627.1"/>
</dbReference>
<dbReference type="GO" id="GO:0005886">
    <property type="term" value="C:plasma membrane"/>
    <property type="evidence" value="ECO:0007669"/>
    <property type="project" value="UniProtKB-SubCell"/>
</dbReference>
<evidence type="ECO:0000256" key="10">
    <source>
        <dbReference type="ARBA" id="ARBA00022982"/>
    </source>
</evidence>
<evidence type="ECO:0000256" key="12">
    <source>
        <dbReference type="ARBA" id="ARBA00023004"/>
    </source>
</evidence>
<keyword evidence="7 16" id="KW-0812">Transmembrane</keyword>
<evidence type="ECO:0000256" key="2">
    <source>
        <dbReference type="ARBA" id="ARBA00004673"/>
    </source>
</evidence>
<feature type="transmembrane region" description="Helical" evidence="17">
    <location>
        <begin position="279"/>
        <end position="301"/>
    </location>
</feature>
<proteinExistence type="inferred from homology"/>
<feature type="transmembrane region" description="Helical" evidence="17">
    <location>
        <begin position="349"/>
        <end position="373"/>
    </location>
</feature>
<gene>
    <name evidence="19" type="primary">ctaD</name>
    <name evidence="19" type="ORF">HQ393_14005</name>
</gene>
<dbReference type="Proteomes" id="UP000509597">
    <property type="component" value="Chromosome"/>
</dbReference>
<feature type="domain" description="Cytochrome oxidase subunit I profile" evidence="18">
    <location>
        <begin position="22"/>
        <end position="526"/>
    </location>
</feature>
<dbReference type="FunFam" id="1.20.210.10:FF:000004">
    <property type="entry name" value="Cytochrome c oxidase subunit 1"/>
    <property type="match status" value="1"/>
</dbReference>
<dbReference type="InterPro" id="IPR036927">
    <property type="entry name" value="Cyt_c_oxase-like_su1_sf"/>
</dbReference>
<dbReference type="CDD" id="cd01663">
    <property type="entry name" value="Cyt_c_Oxidase_I"/>
    <property type="match status" value="1"/>
</dbReference>
<feature type="transmembrane region" description="Helical" evidence="17">
    <location>
        <begin position="159"/>
        <end position="184"/>
    </location>
</feature>
<dbReference type="PROSITE" id="PS00077">
    <property type="entry name" value="COX1_CUB"/>
    <property type="match status" value="1"/>
</dbReference>
<dbReference type="Gene3D" id="1.20.210.10">
    <property type="entry name" value="Cytochrome c oxidase-like, subunit I domain"/>
    <property type="match status" value="1"/>
</dbReference>
<dbReference type="GO" id="GO:0046872">
    <property type="term" value="F:metal ion binding"/>
    <property type="evidence" value="ECO:0007669"/>
    <property type="project" value="UniProtKB-KW"/>
</dbReference>
<keyword evidence="8 17" id="KW-0479">Metal-binding</keyword>
<feature type="transmembrane region" description="Helical" evidence="17">
    <location>
        <begin position="461"/>
        <end position="482"/>
    </location>
</feature>
<organism evidence="19 20">
    <name type="scientific">Chitinibacter bivalviorum</name>
    <dbReference type="NCBI Taxonomy" id="2739434"/>
    <lineage>
        <taxon>Bacteria</taxon>
        <taxon>Pseudomonadati</taxon>
        <taxon>Pseudomonadota</taxon>
        <taxon>Betaproteobacteria</taxon>
        <taxon>Neisseriales</taxon>
        <taxon>Chitinibacteraceae</taxon>
        <taxon>Chitinibacter</taxon>
    </lineage>
</organism>
<keyword evidence="10 16" id="KW-0249">Electron transport</keyword>
<dbReference type="NCBIfam" id="TIGR02891">
    <property type="entry name" value="CtaD_CoxA"/>
    <property type="match status" value="1"/>
</dbReference>
<evidence type="ECO:0000256" key="16">
    <source>
        <dbReference type="RuleBase" id="RU000370"/>
    </source>
</evidence>
<dbReference type="Pfam" id="PF00115">
    <property type="entry name" value="COX1"/>
    <property type="match status" value="1"/>
</dbReference>
<feature type="transmembrane region" description="Helical" evidence="17">
    <location>
        <begin position="76"/>
        <end position="96"/>
    </location>
</feature>
<evidence type="ECO:0000256" key="4">
    <source>
        <dbReference type="ARBA" id="ARBA00022448"/>
    </source>
</evidence>
<evidence type="ECO:0000256" key="3">
    <source>
        <dbReference type="ARBA" id="ARBA00009578"/>
    </source>
</evidence>
<dbReference type="InterPro" id="IPR023615">
    <property type="entry name" value="Cyt_c_Oxase_su1_BS"/>
</dbReference>
<keyword evidence="12 17" id="KW-0408">Iron</keyword>
<evidence type="ECO:0000259" key="18">
    <source>
        <dbReference type="PROSITE" id="PS50855"/>
    </source>
</evidence>
<evidence type="ECO:0000313" key="20">
    <source>
        <dbReference type="Proteomes" id="UP000509597"/>
    </source>
</evidence>
<dbReference type="GO" id="GO:0020037">
    <property type="term" value="F:heme binding"/>
    <property type="evidence" value="ECO:0007669"/>
    <property type="project" value="InterPro"/>
</dbReference>
<accession>A0A7H9BMN1</accession>
<feature type="transmembrane region" description="Helical" evidence="17">
    <location>
        <begin position="313"/>
        <end position="337"/>
    </location>
</feature>
<dbReference type="PRINTS" id="PR01165">
    <property type="entry name" value="CYCOXIDASEI"/>
</dbReference>
<evidence type="ECO:0000256" key="8">
    <source>
        <dbReference type="ARBA" id="ARBA00022723"/>
    </source>
</evidence>
<keyword evidence="20" id="KW-1185">Reference proteome</keyword>
<dbReference type="GO" id="GO:0045277">
    <property type="term" value="C:respiratory chain complex IV"/>
    <property type="evidence" value="ECO:0007669"/>
    <property type="project" value="InterPro"/>
</dbReference>
<keyword evidence="4 16" id="KW-0813">Transport</keyword>
<keyword evidence="14 17" id="KW-0472">Membrane</keyword>
<keyword evidence="17" id="KW-1003">Cell membrane</keyword>
<dbReference type="PANTHER" id="PTHR10422:SF18">
    <property type="entry name" value="CYTOCHROME C OXIDASE SUBUNIT 1"/>
    <property type="match status" value="1"/>
</dbReference>
<dbReference type="GO" id="GO:0022904">
    <property type="term" value="P:respiratory electron transport chain"/>
    <property type="evidence" value="ECO:0007669"/>
    <property type="project" value="TreeGrafter"/>
</dbReference>
<comment type="catalytic activity">
    <reaction evidence="15 17">
        <text>4 Fe(II)-[cytochrome c] + O2 + 8 H(+)(in) = 4 Fe(III)-[cytochrome c] + 2 H2O + 4 H(+)(out)</text>
        <dbReference type="Rhea" id="RHEA:11436"/>
        <dbReference type="Rhea" id="RHEA-COMP:10350"/>
        <dbReference type="Rhea" id="RHEA-COMP:14399"/>
        <dbReference type="ChEBI" id="CHEBI:15377"/>
        <dbReference type="ChEBI" id="CHEBI:15378"/>
        <dbReference type="ChEBI" id="CHEBI:15379"/>
        <dbReference type="ChEBI" id="CHEBI:29033"/>
        <dbReference type="ChEBI" id="CHEBI:29034"/>
        <dbReference type="EC" id="7.1.1.9"/>
    </reaction>
</comment>
<dbReference type="InterPro" id="IPR000883">
    <property type="entry name" value="Cyt_C_Oxase_1"/>
</dbReference>
<keyword evidence="11 17" id="KW-1133">Transmembrane helix</keyword>
<evidence type="ECO:0000256" key="7">
    <source>
        <dbReference type="ARBA" id="ARBA00022692"/>
    </source>
</evidence>
<evidence type="ECO:0000256" key="6">
    <source>
        <dbReference type="ARBA" id="ARBA00022660"/>
    </source>
</evidence>
<sequence length="552" mass="61220">MHQAAHTHGGHEAAYESGWARWLYATNHKDIGTLYLWFAFAMFLTGGVMALCIRAELFQPGLQFWQPEFFNQLTTLHGIIMVFGAIMPAFTGLANWMLPLMLGAPDMAFARMNNWSFWLLPPAAALLLISLFVPGGAPAGGWTLYPPLSAQAGMGMDLAIFSIHLLGLSSIMGSINIITTILNMRAPGMTMLKMPLFAWTSLVTAYLLIAVAPVLAGAVTMLLTDRHFGTHFFSAAGGGDPVLFQHIFWFFGHPEVYIMALPAFGIVSQIIPTFARKPLFGYVSMVYATCSIAILSFMVWGHHMFAVGMPATAQLFFMFLTMLIAVPTGVKVFNWIATMWQGSMTFETPMLFAIGFVCLFTVGGFSGLVLSIAPVDTQMQDTYYVVAHFHYVLVAGALFSLFAAVYYWLPKWTGYMYHEGRGKFHFWWSMVWFNVTFFPMHFLGLAGMPRRIPDYALQFTSFNSIASVGAFCFGLGQLLFLYNVIHTIRGGVGPAPARPWEGGNTLEWEVPSPAPHHTWESPPDLTTVRRGLIAQAVEHEGESDEPKSENRA</sequence>
<comment type="function">
    <text evidence="17">Cytochrome c oxidase is the component of the respiratory chain that catalyzes the reduction of oxygen to water. Subunits 1-3 form the functional core of the enzyme complex. CO I is the catalytic subunit of the enzyme. Electrons originating in cytochrome c are transferred via the copper A center of subunit 2 and heme A of subunit 1 to the bimetallic center formed by heme A3 and copper B.</text>
</comment>
<name>A0A7H9BMN1_9NEIS</name>
<evidence type="ECO:0000256" key="14">
    <source>
        <dbReference type="ARBA" id="ARBA00023136"/>
    </source>
</evidence>
<evidence type="ECO:0000313" key="19">
    <source>
        <dbReference type="EMBL" id="QLG89950.1"/>
    </source>
</evidence>
<dbReference type="EC" id="7.1.1.9" evidence="17"/>